<dbReference type="SMART" id="SM00044">
    <property type="entry name" value="CYCc"/>
    <property type="match status" value="1"/>
</dbReference>
<protein>
    <submittedName>
        <fullName evidence="11">HAMP domain-containing protein</fullName>
    </submittedName>
</protein>
<evidence type="ECO:0000256" key="1">
    <source>
        <dbReference type="ARBA" id="ARBA00004651"/>
    </source>
</evidence>
<accession>A0A7K1UND1</accession>
<keyword evidence="12" id="KW-1185">Reference proteome</keyword>
<dbReference type="Proteomes" id="UP000466794">
    <property type="component" value="Unassembled WGS sequence"/>
</dbReference>
<proteinExistence type="inferred from homology"/>
<gene>
    <name evidence="11" type="ORF">GPX89_01135</name>
</gene>
<evidence type="ECO:0000256" key="7">
    <source>
        <dbReference type="SAM" id="MobiDB-lite"/>
    </source>
</evidence>
<feature type="transmembrane region" description="Helical" evidence="8">
    <location>
        <begin position="128"/>
        <end position="147"/>
    </location>
</feature>
<evidence type="ECO:0000256" key="3">
    <source>
        <dbReference type="ARBA" id="ARBA00022475"/>
    </source>
</evidence>
<evidence type="ECO:0000256" key="2">
    <source>
        <dbReference type="ARBA" id="ARBA00005381"/>
    </source>
</evidence>
<name>A0A7K1UND1_9NOCA</name>
<feature type="transmembrane region" description="Helical" evidence="8">
    <location>
        <begin position="159"/>
        <end position="181"/>
    </location>
</feature>
<organism evidence="11 12">
    <name type="scientific">Nocardia terrae</name>
    <dbReference type="NCBI Taxonomy" id="2675851"/>
    <lineage>
        <taxon>Bacteria</taxon>
        <taxon>Bacillati</taxon>
        <taxon>Actinomycetota</taxon>
        <taxon>Actinomycetes</taxon>
        <taxon>Mycobacteriales</taxon>
        <taxon>Nocardiaceae</taxon>
        <taxon>Nocardia</taxon>
    </lineage>
</organism>
<feature type="domain" description="Guanylate cyclase" evidence="9">
    <location>
        <begin position="347"/>
        <end position="471"/>
    </location>
</feature>
<dbReference type="InterPro" id="IPR003660">
    <property type="entry name" value="HAMP_dom"/>
</dbReference>
<dbReference type="PANTHER" id="PTHR43081">
    <property type="entry name" value="ADENYLATE CYCLASE, TERMINAL-DIFFERENTIATION SPECIFIC-RELATED"/>
    <property type="match status" value="1"/>
</dbReference>
<comment type="similarity">
    <text evidence="2">Belongs to the adenylyl cyclase class-3 family.</text>
</comment>
<evidence type="ECO:0000256" key="8">
    <source>
        <dbReference type="SAM" id="Phobius"/>
    </source>
</evidence>
<sequence>MADDDVTTAALGPSPWGSRLLGPAGEQAGMQRIRVQVLLTVGLTVANLIGMALTTVLIAFVLPGPDTLTPDMVTLNFVAVPLVSLTALVVGFWWGTVFGLRTLYWSRDPDQIPTVPEQAATGAVPRKLVMMQALLWLGGLAVLTPLYARADPGFVPKLVLGIVFSAIVVCANSYLIAEFALRPITARVLEAAPSRPRRGLGVFGRTVVVWVLGTGMPVALLMVVAVMTLAGWHASGQRLAVVVLALGGATLVFGLLLMMLTLSAAVAPIRAVRTAMRRVEDGDLRVAVTVYDGTELGELQSGFNHMLTGLREREKMRDLFGRHVGHDVAAVALTRDPELGGTECEAAALFIDIIGSTTMTATRPASEVVAILNDFFSIVVDEVERCGGLINKFEGDAALAVFGTPAPHSDAAGAALVAARNIRRRLVYSDTEFDAGIGVAAGRVVAGNVGSDRRYEFTVIGDAVNEAARLCELAKNDDVRVLTSAATIAAAATREQIHWRLGESVTLRGRTRPTRLGRPRTADRIAGNSHAADSVGKYE</sequence>
<feature type="transmembrane region" description="Helical" evidence="8">
    <location>
        <begin position="37"/>
        <end position="62"/>
    </location>
</feature>
<dbReference type="InterPro" id="IPR029787">
    <property type="entry name" value="Nucleotide_cyclase"/>
</dbReference>
<dbReference type="GO" id="GO:0006171">
    <property type="term" value="P:cAMP biosynthetic process"/>
    <property type="evidence" value="ECO:0007669"/>
    <property type="project" value="TreeGrafter"/>
</dbReference>
<feature type="transmembrane region" description="Helical" evidence="8">
    <location>
        <begin position="239"/>
        <end position="267"/>
    </location>
</feature>
<reference evidence="11 12" key="1">
    <citation type="submission" date="2019-12" db="EMBL/GenBank/DDBJ databases">
        <title>Nocardia sp. nov. ET3-3 isolated from soil.</title>
        <authorList>
            <person name="Kanchanasin P."/>
            <person name="Tanasupawat S."/>
            <person name="Yuki M."/>
            <person name="Kudo T."/>
        </authorList>
    </citation>
    <scope>NUCLEOTIDE SEQUENCE [LARGE SCALE GENOMIC DNA]</scope>
    <source>
        <strain evidence="11 12">ET3-3</strain>
    </source>
</reference>
<dbReference type="InterPro" id="IPR001054">
    <property type="entry name" value="A/G_cyclase"/>
</dbReference>
<dbReference type="GO" id="GO:0004016">
    <property type="term" value="F:adenylate cyclase activity"/>
    <property type="evidence" value="ECO:0007669"/>
    <property type="project" value="UniProtKB-ARBA"/>
</dbReference>
<evidence type="ECO:0000259" key="9">
    <source>
        <dbReference type="PROSITE" id="PS50125"/>
    </source>
</evidence>
<dbReference type="EMBL" id="WRPP01000001">
    <property type="protein sequence ID" value="MVU75846.1"/>
    <property type="molecule type" value="Genomic_DNA"/>
</dbReference>
<evidence type="ECO:0000256" key="6">
    <source>
        <dbReference type="ARBA" id="ARBA00023136"/>
    </source>
</evidence>
<dbReference type="SUPFAM" id="SSF158472">
    <property type="entry name" value="HAMP domain-like"/>
    <property type="match status" value="1"/>
</dbReference>
<dbReference type="Gene3D" id="3.30.70.1230">
    <property type="entry name" value="Nucleotide cyclase"/>
    <property type="match status" value="1"/>
</dbReference>
<dbReference type="PANTHER" id="PTHR43081:SF17">
    <property type="entry name" value="BLL5647 PROTEIN"/>
    <property type="match status" value="1"/>
</dbReference>
<dbReference type="Pfam" id="PF00672">
    <property type="entry name" value="HAMP"/>
    <property type="match status" value="1"/>
</dbReference>
<dbReference type="AlphaFoldDB" id="A0A7K1UND1"/>
<dbReference type="PROSITE" id="PS50125">
    <property type="entry name" value="GUANYLATE_CYCLASE_2"/>
    <property type="match status" value="1"/>
</dbReference>
<comment type="caution">
    <text evidence="11">The sequence shown here is derived from an EMBL/GenBank/DDBJ whole genome shotgun (WGS) entry which is preliminary data.</text>
</comment>
<evidence type="ECO:0000313" key="12">
    <source>
        <dbReference type="Proteomes" id="UP000466794"/>
    </source>
</evidence>
<evidence type="ECO:0000256" key="4">
    <source>
        <dbReference type="ARBA" id="ARBA00022692"/>
    </source>
</evidence>
<dbReference type="GO" id="GO:0005886">
    <property type="term" value="C:plasma membrane"/>
    <property type="evidence" value="ECO:0007669"/>
    <property type="project" value="UniProtKB-SubCell"/>
</dbReference>
<keyword evidence="4 8" id="KW-0812">Transmembrane</keyword>
<dbReference type="Gene3D" id="6.10.340.10">
    <property type="match status" value="1"/>
</dbReference>
<dbReference type="InterPro" id="IPR050697">
    <property type="entry name" value="Adenylyl/Guanylyl_Cyclase_3/4"/>
</dbReference>
<keyword evidence="5 8" id="KW-1133">Transmembrane helix</keyword>
<dbReference type="PROSITE" id="PS50885">
    <property type="entry name" value="HAMP"/>
    <property type="match status" value="1"/>
</dbReference>
<keyword evidence="6 8" id="KW-0472">Membrane</keyword>
<dbReference type="CDD" id="cd07302">
    <property type="entry name" value="CHD"/>
    <property type="match status" value="1"/>
</dbReference>
<feature type="transmembrane region" description="Helical" evidence="8">
    <location>
        <begin position="74"/>
        <end position="97"/>
    </location>
</feature>
<evidence type="ECO:0000313" key="11">
    <source>
        <dbReference type="EMBL" id="MVU75846.1"/>
    </source>
</evidence>
<dbReference type="GO" id="GO:0035556">
    <property type="term" value="P:intracellular signal transduction"/>
    <property type="evidence" value="ECO:0007669"/>
    <property type="project" value="InterPro"/>
</dbReference>
<dbReference type="RefSeq" id="WP_157354630.1">
    <property type="nucleotide sequence ID" value="NZ_WRPP01000001.1"/>
</dbReference>
<dbReference type="SUPFAM" id="SSF55073">
    <property type="entry name" value="Nucleotide cyclase"/>
    <property type="match status" value="1"/>
</dbReference>
<evidence type="ECO:0000259" key="10">
    <source>
        <dbReference type="PROSITE" id="PS50885"/>
    </source>
</evidence>
<feature type="domain" description="HAMP" evidence="10">
    <location>
        <begin position="263"/>
        <end position="315"/>
    </location>
</feature>
<feature type="region of interest" description="Disordered" evidence="7">
    <location>
        <begin position="510"/>
        <end position="539"/>
    </location>
</feature>
<evidence type="ECO:0000256" key="5">
    <source>
        <dbReference type="ARBA" id="ARBA00022989"/>
    </source>
</evidence>
<keyword evidence="3" id="KW-1003">Cell membrane</keyword>
<dbReference type="Pfam" id="PF00211">
    <property type="entry name" value="Guanylate_cyc"/>
    <property type="match status" value="1"/>
</dbReference>
<dbReference type="SMART" id="SM00304">
    <property type="entry name" value="HAMP"/>
    <property type="match status" value="1"/>
</dbReference>
<feature type="transmembrane region" description="Helical" evidence="8">
    <location>
        <begin position="202"/>
        <end position="227"/>
    </location>
</feature>
<dbReference type="CDD" id="cd06225">
    <property type="entry name" value="HAMP"/>
    <property type="match status" value="1"/>
</dbReference>
<comment type="subcellular location">
    <subcellularLocation>
        <location evidence="1">Cell membrane</location>
        <topology evidence="1">Multi-pass membrane protein</topology>
    </subcellularLocation>
</comment>